<dbReference type="PANTHER" id="PTHR11679">
    <property type="entry name" value="VESICLE PROTEIN SORTING-ASSOCIATED"/>
    <property type="match status" value="1"/>
</dbReference>
<gene>
    <name evidence="4" type="primary">RvY_02281-1</name>
    <name evidence="4" type="synonym">RvY_02281.1</name>
    <name evidence="4" type="ORF">RvY_02281</name>
</gene>
<dbReference type="Gene3D" id="3.90.830.10">
    <property type="entry name" value="Syntaxin Binding Protein 1, Chain A, domain 2"/>
    <property type="match status" value="1"/>
</dbReference>
<dbReference type="GO" id="GO:0051650">
    <property type="term" value="P:establishment of vesicle localization"/>
    <property type="evidence" value="ECO:0007669"/>
    <property type="project" value="UniProtKB-ARBA"/>
</dbReference>
<dbReference type="Gene3D" id="3.40.50.2060">
    <property type="match status" value="1"/>
</dbReference>
<name>A0A1D1UMJ2_RAMVA</name>
<dbReference type="STRING" id="947166.A0A1D1UMJ2"/>
<evidence type="ECO:0000256" key="3">
    <source>
        <dbReference type="ARBA" id="ARBA00022927"/>
    </source>
</evidence>
<dbReference type="EMBL" id="BDGG01000001">
    <property type="protein sequence ID" value="GAU89770.1"/>
    <property type="molecule type" value="Genomic_DNA"/>
</dbReference>
<evidence type="ECO:0000256" key="2">
    <source>
        <dbReference type="ARBA" id="ARBA00022448"/>
    </source>
</evidence>
<sequence>MSLKAIVGQKILSDVLRSVKEKGKWKVLVVDQLSMRMISSCVKMHDIMNEGITIVEDLNKRREPLVNMEAIYLMTPTEKSVELLIKDFENPLNHQYKAAHIFLTEACPDELFNHMCKSISSKFIKTLKEVNIAFLPYESQVFSLDSPETFQYFYNPLKQSGRNQAMERLAEQIATLCATLGEYPGIRYRADYDRNVELAQLVHQKLEAYKADDPTMGEGPDKSRSQLIIVDRAFDLVTPLLHELTLQAMVYDLLPIENDVYKYETTGSNDVREKEILLDENDDIWVQYRHNHIAKVTKNITAGMKKFLEANQKNTDKMNIKDLSFMIKQMPQYQKELNKYSTHIHLTEDCMKQYESRKIERLCRAEQDLAMGETPEGEKIRDPMRAIVPILLDQNYTNFDKLRIILLFILSKNGIPEDNLNKLIHHAQMSSEERNIVLNMQNLGINILADSGLKRKQWTPTRKQRITAETFDLSRWTPIIKDLMEDAVEGKPDAKVLDAKHFPFLPGHQNTQGGVVPTSARYGNWHKDKTSIPSVRSGPRLIFFIVGGVTYAEMRTAYEVTQNAKNWEILIGSTHIITPESFLGDLKNLGD</sequence>
<comment type="similarity">
    <text evidence="1">Belongs to the STXBP/unc-18/SEC1 family.</text>
</comment>
<dbReference type="InterPro" id="IPR001619">
    <property type="entry name" value="Sec1-like"/>
</dbReference>
<dbReference type="FunFam" id="3.40.50.2060:FF:000001">
    <property type="entry name" value="syntaxin-binding protein 1 isoform X2"/>
    <property type="match status" value="1"/>
</dbReference>
<dbReference type="InterPro" id="IPR027482">
    <property type="entry name" value="Sec1-like_dom2"/>
</dbReference>
<reference evidence="4 5" key="1">
    <citation type="journal article" date="2016" name="Nat. Commun.">
        <title>Extremotolerant tardigrade genome and improved radiotolerance of human cultured cells by tardigrade-unique protein.</title>
        <authorList>
            <person name="Hashimoto T."/>
            <person name="Horikawa D.D."/>
            <person name="Saito Y."/>
            <person name="Kuwahara H."/>
            <person name="Kozuka-Hata H."/>
            <person name="Shin-I T."/>
            <person name="Minakuchi Y."/>
            <person name="Ohishi K."/>
            <person name="Motoyama A."/>
            <person name="Aizu T."/>
            <person name="Enomoto A."/>
            <person name="Kondo K."/>
            <person name="Tanaka S."/>
            <person name="Hara Y."/>
            <person name="Koshikawa S."/>
            <person name="Sagara H."/>
            <person name="Miura T."/>
            <person name="Yokobori S."/>
            <person name="Miyagawa K."/>
            <person name="Suzuki Y."/>
            <person name="Kubo T."/>
            <person name="Oyama M."/>
            <person name="Kohara Y."/>
            <person name="Fujiyama A."/>
            <person name="Arakawa K."/>
            <person name="Katayama T."/>
            <person name="Toyoda A."/>
            <person name="Kunieda T."/>
        </authorList>
    </citation>
    <scope>NUCLEOTIDE SEQUENCE [LARGE SCALE GENOMIC DNA]</scope>
    <source>
        <strain evidence="4 5">YOKOZUNA-1</strain>
    </source>
</reference>
<dbReference type="Pfam" id="PF00995">
    <property type="entry name" value="Sec1"/>
    <property type="match status" value="1"/>
</dbReference>
<keyword evidence="5" id="KW-1185">Reference proteome</keyword>
<dbReference type="AlphaFoldDB" id="A0A1D1UMJ2"/>
<protein>
    <submittedName>
        <fullName evidence="4">Uncharacterized protein</fullName>
    </submittedName>
</protein>
<keyword evidence="3" id="KW-0653">Protein transport</keyword>
<evidence type="ECO:0000313" key="5">
    <source>
        <dbReference type="Proteomes" id="UP000186922"/>
    </source>
</evidence>
<dbReference type="Gene3D" id="1.25.40.60">
    <property type="match status" value="1"/>
</dbReference>
<evidence type="ECO:0000313" key="4">
    <source>
        <dbReference type="EMBL" id="GAU89770.1"/>
    </source>
</evidence>
<organism evidence="4 5">
    <name type="scientific">Ramazzottius varieornatus</name>
    <name type="common">Water bear</name>
    <name type="synonym">Tardigrade</name>
    <dbReference type="NCBI Taxonomy" id="947166"/>
    <lineage>
        <taxon>Eukaryota</taxon>
        <taxon>Metazoa</taxon>
        <taxon>Ecdysozoa</taxon>
        <taxon>Tardigrada</taxon>
        <taxon>Eutardigrada</taxon>
        <taxon>Parachela</taxon>
        <taxon>Hypsibioidea</taxon>
        <taxon>Ramazzottiidae</taxon>
        <taxon>Ramazzottius</taxon>
    </lineage>
</organism>
<dbReference type="Proteomes" id="UP000186922">
    <property type="component" value="Unassembled WGS sequence"/>
</dbReference>
<dbReference type="InterPro" id="IPR043154">
    <property type="entry name" value="Sec-1-like_dom1"/>
</dbReference>
<dbReference type="FunFam" id="3.90.830.10:FF:000001">
    <property type="entry name" value="syntaxin-binding protein 1 isoform X2"/>
    <property type="match status" value="1"/>
</dbReference>
<accession>A0A1D1UMJ2</accession>
<evidence type="ECO:0000256" key="1">
    <source>
        <dbReference type="ARBA" id="ARBA00009884"/>
    </source>
</evidence>
<dbReference type="PIRSF" id="PIRSF005715">
    <property type="entry name" value="VPS45_Sec1"/>
    <property type="match status" value="1"/>
</dbReference>
<dbReference type="InterPro" id="IPR036045">
    <property type="entry name" value="Sec1-like_sf"/>
</dbReference>
<dbReference type="GO" id="GO:0015031">
    <property type="term" value="P:protein transport"/>
    <property type="evidence" value="ECO:0007669"/>
    <property type="project" value="UniProtKB-KW"/>
</dbReference>
<keyword evidence="2" id="KW-0813">Transport</keyword>
<dbReference type="InterPro" id="IPR043127">
    <property type="entry name" value="Sec-1-like_dom3a"/>
</dbReference>
<dbReference type="Gene3D" id="3.40.50.1910">
    <property type="match status" value="1"/>
</dbReference>
<dbReference type="OrthoDB" id="2228at2759"/>
<proteinExistence type="inferred from homology"/>
<dbReference type="GO" id="GO:0016192">
    <property type="term" value="P:vesicle-mediated transport"/>
    <property type="evidence" value="ECO:0007669"/>
    <property type="project" value="InterPro"/>
</dbReference>
<dbReference type="SUPFAM" id="SSF56815">
    <property type="entry name" value="Sec1/munc18-like (SM) proteins"/>
    <property type="match status" value="1"/>
</dbReference>
<comment type="caution">
    <text evidence="4">The sequence shown here is derived from an EMBL/GenBank/DDBJ whole genome shotgun (WGS) entry which is preliminary data.</text>
</comment>